<evidence type="ECO:0000256" key="1">
    <source>
        <dbReference type="ARBA" id="ARBA00023015"/>
    </source>
</evidence>
<evidence type="ECO:0000259" key="5">
    <source>
        <dbReference type="PROSITE" id="PS50977"/>
    </source>
</evidence>
<feature type="domain" description="HTH tetR-type" evidence="5">
    <location>
        <begin position="10"/>
        <end position="69"/>
    </location>
</feature>
<dbReference type="PRINTS" id="PR00455">
    <property type="entry name" value="HTHTETR"/>
</dbReference>
<keyword evidence="2 4" id="KW-0238">DNA-binding</keyword>
<gene>
    <name evidence="6" type="ORF">GGR12_000982</name>
</gene>
<keyword evidence="1" id="KW-0805">Transcription regulation</keyword>
<sequence>MERPLRKDAADRRTALLQAARAVFAEEGIDAPLDHIAERAGVGRATLYRNFPGRTEIALAVLLDDVADLGERFAAPTAPDAFLTFLISLSDRLVRNTALGGVVRAAPSDEILTPLRAAMIEAAMPSLKVSQAAGTVRTDLTAADIRVLASMLGAGLHNAAPAERNAMARRTLELVLDAVRAR</sequence>
<dbReference type="InterPro" id="IPR009057">
    <property type="entry name" value="Homeodomain-like_sf"/>
</dbReference>
<dbReference type="InterPro" id="IPR050109">
    <property type="entry name" value="HTH-type_TetR-like_transc_reg"/>
</dbReference>
<dbReference type="EMBL" id="JACIDM010000001">
    <property type="protein sequence ID" value="MBB4082143.1"/>
    <property type="molecule type" value="Genomic_DNA"/>
</dbReference>
<reference evidence="6 7" key="1">
    <citation type="submission" date="2020-08" db="EMBL/GenBank/DDBJ databases">
        <title>Genomic Encyclopedia of Type Strains, Phase IV (KMG-IV): sequencing the most valuable type-strain genomes for metagenomic binning, comparative biology and taxonomic classification.</title>
        <authorList>
            <person name="Goeker M."/>
        </authorList>
    </citation>
    <scope>NUCLEOTIDE SEQUENCE [LARGE SCALE GENOMIC DNA]</scope>
    <source>
        <strain evidence="6 7">DSM 23960</strain>
    </source>
</reference>
<keyword evidence="3" id="KW-0804">Transcription</keyword>
<dbReference type="PANTHER" id="PTHR30055">
    <property type="entry name" value="HTH-TYPE TRANSCRIPTIONAL REGULATOR RUTR"/>
    <property type="match status" value="1"/>
</dbReference>
<comment type="caution">
    <text evidence="6">The sequence shown here is derived from an EMBL/GenBank/DDBJ whole genome shotgun (WGS) entry which is preliminary data.</text>
</comment>
<protein>
    <submittedName>
        <fullName evidence="6">AcrR family transcriptional regulator</fullName>
    </submittedName>
</protein>
<dbReference type="Gene3D" id="1.10.357.10">
    <property type="entry name" value="Tetracycline Repressor, domain 2"/>
    <property type="match status" value="1"/>
</dbReference>
<dbReference type="RefSeq" id="WP_183203258.1">
    <property type="nucleotide sequence ID" value="NZ_BAAAER010000004.1"/>
</dbReference>
<evidence type="ECO:0000313" key="6">
    <source>
        <dbReference type="EMBL" id="MBB4082143.1"/>
    </source>
</evidence>
<dbReference type="PANTHER" id="PTHR30055:SF234">
    <property type="entry name" value="HTH-TYPE TRANSCRIPTIONAL REGULATOR BETI"/>
    <property type="match status" value="1"/>
</dbReference>
<dbReference type="Pfam" id="PF00440">
    <property type="entry name" value="TetR_N"/>
    <property type="match status" value="1"/>
</dbReference>
<accession>A0A7W6NNU8</accession>
<dbReference type="InterPro" id="IPR036271">
    <property type="entry name" value="Tet_transcr_reg_TetR-rel_C_sf"/>
</dbReference>
<dbReference type="SUPFAM" id="SSF48498">
    <property type="entry name" value="Tetracyclin repressor-like, C-terminal domain"/>
    <property type="match status" value="1"/>
</dbReference>
<keyword evidence="7" id="KW-1185">Reference proteome</keyword>
<dbReference type="GO" id="GO:0003700">
    <property type="term" value="F:DNA-binding transcription factor activity"/>
    <property type="evidence" value="ECO:0007669"/>
    <property type="project" value="TreeGrafter"/>
</dbReference>
<dbReference type="PROSITE" id="PS50977">
    <property type="entry name" value="HTH_TETR_2"/>
    <property type="match status" value="1"/>
</dbReference>
<evidence type="ECO:0000313" key="7">
    <source>
        <dbReference type="Proteomes" id="UP000529946"/>
    </source>
</evidence>
<dbReference type="Proteomes" id="UP000529946">
    <property type="component" value="Unassembled WGS sequence"/>
</dbReference>
<name>A0A7W6NNU8_9CAUL</name>
<organism evidence="6 7">
    <name type="scientific">Brevundimonas lenta</name>
    <dbReference type="NCBI Taxonomy" id="424796"/>
    <lineage>
        <taxon>Bacteria</taxon>
        <taxon>Pseudomonadati</taxon>
        <taxon>Pseudomonadota</taxon>
        <taxon>Alphaproteobacteria</taxon>
        <taxon>Caulobacterales</taxon>
        <taxon>Caulobacteraceae</taxon>
        <taxon>Brevundimonas</taxon>
    </lineage>
</organism>
<dbReference type="AlphaFoldDB" id="A0A7W6NNU8"/>
<evidence type="ECO:0000256" key="2">
    <source>
        <dbReference type="ARBA" id="ARBA00023125"/>
    </source>
</evidence>
<dbReference type="InterPro" id="IPR001647">
    <property type="entry name" value="HTH_TetR"/>
</dbReference>
<dbReference type="SUPFAM" id="SSF46689">
    <property type="entry name" value="Homeodomain-like"/>
    <property type="match status" value="1"/>
</dbReference>
<dbReference type="GO" id="GO:0000976">
    <property type="term" value="F:transcription cis-regulatory region binding"/>
    <property type="evidence" value="ECO:0007669"/>
    <property type="project" value="TreeGrafter"/>
</dbReference>
<evidence type="ECO:0000256" key="4">
    <source>
        <dbReference type="PROSITE-ProRule" id="PRU00335"/>
    </source>
</evidence>
<evidence type="ECO:0000256" key="3">
    <source>
        <dbReference type="ARBA" id="ARBA00023163"/>
    </source>
</evidence>
<proteinExistence type="predicted"/>
<feature type="DNA-binding region" description="H-T-H motif" evidence="4">
    <location>
        <begin position="32"/>
        <end position="51"/>
    </location>
</feature>